<evidence type="ECO:0000256" key="6">
    <source>
        <dbReference type="SAM" id="SignalP"/>
    </source>
</evidence>
<dbReference type="AlphaFoldDB" id="A0ABD1YSL4"/>
<accession>A0ABD1YSL4</accession>
<dbReference type="InterPro" id="IPR029044">
    <property type="entry name" value="Nucleotide-diphossugar_trans"/>
</dbReference>
<dbReference type="GO" id="GO:0016757">
    <property type="term" value="F:glycosyltransferase activity"/>
    <property type="evidence" value="ECO:0007669"/>
    <property type="project" value="UniProtKB-KW"/>
</dbReference>
<evidence type="ECO:0000256" key="2">
    <source>
        <dbReference type="ARBA" id="ARBA00005664"/>
    </source>
</evidence>
<evidence type="ECO:0000313" key="7">
    <source>
        <dbReference type="EMBL" id="KAL2633658.1"/>
    </source>
</evidence>
<keyword evidence="4" id="KW-0808">Transferase</keyword>
<gene>
    <name evidence="7" type="ORF">R1flu_005137</name>
</gene>
<name>A0ABD1YSL4_9MARC</name>
<dbReference type="EMBL" id="JBHFFA010000003">
    <property type="protein sequence ID" value="KAL2633658.1"/>
    <property type="molecule type" value="Genomic_DNA"/>
</dbReference>
<dbReference type="InterPro" id="IPR008630">
    <property type="entry name" value="Glyco_trans_34"/>
</dbReference>
<feature type="signal peptide" evidence="6">
    <location>
        <begin position="1"/>
        <end position="23"/>
    </location>
</feature>
<keyword evidence="8" id="KW-1185">Reference proteome</keyword>
<reference evidence="7 8" key="1">
    <citation type="submission" date="2024-09" db="EMBL/GenBank/DDBJ databases">
        <title>Chromosome-scale assembly of Riccia fluitans.</title>
        <authorList>
            <person name="Paukszto L."/>
            <person name="Sawicki J."/>
            <person name="Karawczyk K."/>
            <person name="Piernik-Szablinska J."/>
            <person name="Szczecinska M."/>
            <person name="Mazdziarz M."/>
        </authorList>
    </citation>
    <scope>NUCLEOTIDE SEQUENCE [LARGE SCALE GENOMIC DNA]</scope>
    <source>
        <strain evidence="7">Rf_01</strain>
        <tissue evidence="7">Aerial parts of the thallus</tissue>
    </source>
</reference>
<proteinExistence type="inferred from homology"/>
<feature type="chain" id="PRO_5044832358" evidence="6">
    <location>
        <begin position="24"/>
        <end position="407"/>
    </location>
</feature>
<dbReference type="GO" id="GO:0000139">
    <property type="term" value="C:Golgi membrane"/>
    <property type="evidence" value="ECO:0007669"/>
    <property type="project" value="UniProtKB-SubCell"/>
</dbReference>
<evidence type="ECO:0000256" key="4">
    <source>
        <dbReference type="ARBA" id="ARBA00022679"/>
    </source>
</evidence>
<protein>
    <submittedName>
        <fullName evidence="7">Uncharacterized protein</fullName>
    </submittedName>
</protein>
<feature type="region of interest" description="Disordered" evidence="5">
    <location>
        <begin position="46"/>
        <end position="69"/>
    </location>
</feature>
<sequence length="407" mass="47200">MKRFPFLVLLALTCTILLFHVVSLSTHVRNPTFIAAAAPDNLTSKTPVAADKYTGKTSLGESDNLDDLQESRSNHATRELLDPREKFHFSPQIANWDLQREKWLQKYPHKRLTPQGRPQTILVTSSPSGPCEYPTGDYFLLKSIKNKIDYCRLHTVEIYYNMAVMEMGGFWVKLPIVRRLMLQHPEAEWIWWMDSDAVFTDMDFEIPLDRYDGFNMVIPGWDDAVYKRREWTGLNAGIFLMRNCQWSLDFLDMWAALGEDYGDNKREMGEFVAKQLTGRGDFEIDDQAGLIWLLISRPELRSQVFLETSYCLHSYWVMVAPRFEEMLANFETGGERWPFITHFVGCKFCSGKYNSTPMETCDHEAKRAFNFADDQVLQPYGYKHASLSKHQVLPISHESIDPDEMVL</sequence>
<keyword evidence="3" id="KW-0328">Glycosyltransferase</keyword>
<evidence type="ECO:0000256" key="1">
    <source>
        <dbReference type="ARBA" id="ARBA00004323"/>
    </source>
</evidence>
<evidence type="ECO:0000313" key="8">
    <source>
        <dbReference type="Proteomes" id="UP001605036"/>
    </source>
</evidence>
<comment type="caution">
    <text evidence="7">The sequence shown here is derived from an EMBL/GenBank/DDBJ whole genome shotgun (WGS) entry which is preliminary data.</text>
</comment>
<dbReference type="PANTHER" id="PTHR31311:SF44">
    <property type="entry name" value="GLYCOSYLTRANSFERASE 2-RELATED"/>
    <property type="match status" value="1"/>
</dbReference>
<organism evidence="7 8">
    <name type="scientific">Riccia fluitans</name>
    <dbReference type="NCBI Taxonomy" id="41844"/>
    <lineage>
        <taxon>Eukaryota</taxon>
        <taxon>Viridiplantae</taxon>
        <taxon>Streptophyta</taxon>
        <taxon>Embryophyta</taxon>
        <taxon>Marchantiophyta</taxon>
        <taxon>Marchantiopsida</taxon>
        <taxon>Marchantiidae</taxon>
        <taxon>Marchantiales</taxon>
        <taxon>Ricciaceae</taxon>
        <taxon>Riccia</taxon>
    </lineage>
</organism>
<evidence type="ECO:0000256" key="5">
    <source>
        <dbReference type="SAM" id="MobiDB-lite"/>
    </source>
</evidence>
<dbReference type="PANTHER" id="PTHR31311">
    <property type="entry name" value="XYLOGLUCAN 6-XYLOSYLTRANSFERASE 5-RELATED-RELATED"/>
    <property type="match status" value="1"/>
</dbReference>
<comment type="subcellular location">
    <subcellularLocation>
        <location evidence="1">Golgi apparatus membrane</location>
        <topology evidence="1">Single-pass type II membrane protein</topology>
    </subcellularLocation>
</comment>
<keyword evidence="6" id="KW-0732">Signal</keyword>
<evidence type="ECO:0000256" key="3">
    <source>
        <dbReference type="ARBA" id="ARBA00022676"/>
    </source>
</evidence>
<dbReference type="Proteomes" id="UP001605036">
    <property type="component" value="Unassembled WGS sequence"/>
</dbReference>
<dbReference type="Pfam" id="PF05637">
    <property type="entry name" value="Glyco_transf_34"/>
    <property type="match status" value="1"/>
</dbReference>
<comment type="similarity">
    <text evidence="2">Belongs to the glycosyltransferase 34 family.</text>
</comment>
<dbReference type="Gene3D" id="3.90.550.10">
    <property type="entry name" value="Spore Coat Polysaccharide Biosynthesis Protein SpsA, Chain A"/>
    <property type="match status" value="1"/>
</dbReference>